<dbReference type="InterPro" id="IPR037175">
    <property type="entry name" value="KFase_sf"/>
</dbReference>
<evidence type="ECO:0000313" key="1">
    <source>
        <dbReference type="EMBL" id="ORX12550.1"/>
    </source>
</evidence>
<dbReference type="OrthoDB" id="7067800at2"/>
<comment type="caution">
    <text evidence="1">The sequence shown here is derived from an EMBL/GenBank/DDBJ whole genome shotgun (WGS) entry which is preliminary data.</text>
</comment>
<dbReference type="InterPro" id="IPR007325">
    <property type="entry name" value="KFase/CYL"/>
</dbReference>
<reference evidence="1 2" key="1">
    <citation type="submission" date="2016-01" db="EMBL/GenBank/DDBJ databases">
        <title>The new phylogeny of the genus Mycobacterium.</title>
        <authorList>
            <person name="Tarcisio F."/>
            <person name="Conor M."/>
            <person name="Antonella G."/>
            <person name="Elisabetta G."/>
            <person name="Giulia F.S."/>
            <person name="Sara T."/>
            <person name="Anna F."/>
            <person name="Clotilde B."/>
            <person name="Roberto B."/>
            <person name="Veronica D.S."/>
            <person name="Fabio R."/>
            <person name="Monica P."/>
            <person name="Olivier J."/>
            <person name="Enrico T."/>
            <person name="Nicola S."/>
        </authorList>
    </citation>
    <scope>NUCLEOTIDE SEQUENCE [LARGE SCALE GENOMIC DNA]</scope>
    <source>
        <strain evidence="1 2">ATCC 700010</strain>
    </source>
</reference>
<evidence type="ECO:0000313" key="2">
    <source>
        <dbReference type="Proteomes" id="UP000193964"/>
    </source>
</evidence>
<dbReference type="GO" id="GO:0004061">
    <property type="term" value="F:arylformamidase activity"/>
    <property type="evidence" value="ECO:0007669"/>
    <property type="project" value="InterPro"/>
</dbReference>
<protein>
    <recommendedName>
        <fullName evidence="3">Cyclase</fullName>
    </recommendedName>
</protein>
<evidence type="ECO:0008006" key="3">
    <source>
        <dbReference type="Google" id="ProtNLM"/>
    </source>
</evidence>
<dbReference type="Pfam" id="PF04199">
    <property type="entry name" value="Cyclase"/>
    <property type="match status" value="1"/>
</dbReference>
<organism evidence="1 2">
    <name type="scientific">Mycolicibacterium wolinskyi</name>
    <dbReference type="NCBI Taxonomy" id="59750"/>
    <lineage>
        <taxon>Bacteria</taxon>
        <taxon>Bacillati</taxon>
        <taxon>Actinomycetota</taxon>
        <taxon>Actinomycetes</taxon>
        <taxon>Mycobacteriales</taxon>
        <taxon>Mycobacteriaceae</taxon>
        <taxon>Mycolicibacterium</taxon>
    </lineage>
</organism>
<dbReference type="PANTHER" id="PTHR34861:SF11">
    <property type="entry name" value="CYCLASE"/>
    <property type="match status" value="1"/>
</dbReference>
<dbReference type="EMBL" id="LQQA01000029">
    <property type="protein sequence ID" value="ORX12550.1"/>
    <property type="molecule type" value="Genomic_DNA"/>
</dbReference>
<gene>
    <name evidence="1" type="ORF">AWC31_31815</name>
</gene>
<dbReference type="PANTHER" id="PTHR34861">
    <property type="match status" value="1"/>
</dbReference>
<accession>A0A1X2F288</accession>
<dbReference type="Gene3D" id="3.50.30.50">
    <property type="entry name" value="Putative cyclase"/>
    <property type="match status" value="1"/>
</dbReference>
<proteinExistence type="predicted"/>
<dbReference type="GO" id="GO:0019441">
    <property type="term" value="P:L-tryptophan catabolic process to kynurenine"/>
    <property type="evidence" value="ECO:0007669"/>
    <property type="project" value="InterPro"/>
</dbReference>
<sequence>MTGPRHSLPTRDELKRRPGSLGGTSWGLFADPWRGAPSFIDDAAVLGAVRSVTHGEVFGLDYPIDAFMPGMSKARKPVRHVIYANHPAHRDDYLDGYYLQSSSQIDGLRHRRADDVGFYGGVPDERITEDTEDLGIQVWADAPIVSRGLLVDLAGHLESNGMSIDHREGQPLGHELIVEALVAQSIEPRCGDIIMLHTGWSEWFLGLSPDERRQQQASGRASGIAQGEELLDWAWDTGVALLATDNFAVECLPPRGDSPFIQTAPHDKGMMHQEFLAKLGIPLGELWRLGPLARRMRALGRWEALVIVKPLNVPGGAGSPANATAIL</sequence>
<dbReference type="SUPFAM" id="SSF102198">
    <property type="entry name" value="Putative cyclase"/>
    <property type="match status" value="1"/>
</dbReference>
<dbReference type="AlphaFoldDB" id="A0A1X2F288"/>
<dbReference type="Proteomes" id="UP000193964">
    <property type="component" value="Unassembled WGS sequence"/>
</dbReference>
<name>A0A1X2F288_9MYCO</name>